<accession>A0A1M6N242</accession>
<name>A0A1M6N242_9FIRM</name>
<evidence type="ECO:0000313" key="1">
    <source>
        <dbReference type="EMBL" id="SHJ89752.1"/>
    </source>
</evidence>
<dbReference type="RefSeq" id="WP_072888119.1">
    <property type="nucleotide sequence ID" value="NZ_FRAE01000019.1"/>
</dbReference>
<reference evidence="2" key="1">
    <citation type="submission" date="2016-11" db="EMBL/GenBank/DDBJ databases">
        <authorList>
            <person name="Varghese N."/>
            <person name="Submissions S."/>
        </authorList>
    </citation>
    <scope>NUCLEOTIDE SEQUENCE [LARGE SCALE GENOMIC DNA]</scope>
    <source>
        <strain evidence="2">DSM 15518</strain>
    </source>
</reference>
<dbReference type="AlphaFoldDB" id="A0A1M6N242"/>
<protein>
    <recommendedName>
        <fullName evidence="3">DUF3794 domain-containing protein</fullName>
    </recommendedName>
</protein>
<evidence type="ECO:0008006" key="3">
    <source>
        <dbReference type="Google" id="ProtNLM"/>
    </source>
</evidence>
<gene>
    <name evidence="1" type="ORF">SAMN02744037_01141</name>
</gene>
<organism evidence="1 2">
    <name type="scientific">Tepidibacter formicigenes DSM 15518</name>
    <dbReference type="NCBI Taxonomy" id="1123349"/>
    <lineage>
        <taxon>Bacteria</taxon>
        <taxon>Bacillati</taxon>
        <taxon>Bacillota</taxon>
        <taxon>Clostridia</taxon>
        <taxon>Peptostreptococcales</taxon>
        <taxon>Peptostreptococcaceae</taxon>
        <taxon>Tepidibacter</taxon>
    </lineage>
</organism>
<keyword evidence="2" id="KW-1185">Reference proteome</keyword>
<proteinExistence type="predicted"/>
<sequence length="193" mass="21433">MADDNKCLGFCCGCELIKTNRVLCEDDFTIPGPFTFFNTIDNPFPSQAVEIDKENTKVSIISTGCRTKFIEKTGKFEVTFLGFLICESIAIKKVSGGAPKIVEFPVSRICQDFTFTFKKCKIDRKCIEEGLTPKCQLESISGEDTLSIVGDNDGETIKIKQAIKNIKLEMKLDQIVQLLVQLCQQAPGTLTVK</sequence>
<dbReference type="EMBL" id="FRAE01000019">
    <property type="protein sequence ID" value="SHJ89752.1"/>
    <property type="molecule type" value="Genomic_DNA"/>
</dbReference>
<dbReference type="Proteomes" id="UP000242497">
    <property type="component" value="Unassembled WGS sequence"/>
</dbReference>
<evidence type="ECO:0000313" key="2">
    <source>
        <dbReference type="Proteomes" id="UP000242497"/>
    </source>
</evidence>